<dbReference type="Proteomes" id="UP000294145">
    <property type="component" value="Unassembled WGS sequence"/>
</dbReference>
<dbReference type="SUPFAM" id="SSF52172">
    <property type="entry name" value="CheY-like"/>
    <property type="match status" value="1"/>
</dbReference>
<dbReference type="KEGG" id="vcz:VAB027_1764"/>
<protein>
    <submittedName>
        <fullName evidence="4">Chemotaxis protein CheC--inhibitor of MCP methylation</fullName>
    </submittedName>
    <submittedName>
        <fullName evidence="9">Response regulator</fullName>
    </submittedName>
</protein>
<dbReference type="GeneID" id="69720225"/>
<gene>
    <name evidence="5" type="primary">cheY_1</name>
    <name evidence="4" type="synonym">cheY_3</name>
    <name evidence="8" type="ORF">D6U24_08635</name>
    <name evidence="4" type="ORF">ERS013165_01891</name>
    <name evidence="5" type="ORF">ERS013201_00085</name>
    <name evidence="9" type="ORF">EYB64_00520</name>
    <name evidence="6" type="ORF">F0M16_08885</name>
    <name evidence="10" type="ORF">FLM02_11115</name>
    <name evidence="11" type="ORF">FXF03_16445</name>
    <name evidence="7" type="ORF">KIN13_10615</name>
</gene>
<dbReference type="Proteomes" id="UP000046067">
    <property type="component" value="Unassembled WGS sequence"/>
</dbReference>
<reference evidence="7" key="8">
    <citation type="submission" date="2023-08" db="EMBL/GenBank/DDBJ databases">
        <title>Vibrio cholerae Outbreaks in Tanzania Exemplify Founder Flush: Simultaneous Increases in Population Size and Genetic Diversity.</title>
        <authorList>
            <person name="Debes A.K."/>
            <person name="Mohammed A."/>
            <person name="Maseke I."/>
            <person name="Almeida M."/>
            <person name="Li S."/>
            <person name="Matimba H."/>
            <person name="Joachim A."/>
            <person name="Mizinduko M."/>
            <person name="Nyanga S."/>
            <person name="Kelly M."/>
            <person name="Kachwamba Y."/>
            <person name="Schaffer A.M."/>
            <person name="Nyanga A.S."/>
            <person name="Mghamba J."/>
            <person name="Mosha F.S."/>
            <person name="Sack D.A."/>
            <person name="Stine O.C."/>
        </authorList>
    </citation>
    <scope>NUCLEOTIDE SEQUENCE</scope>
    <source>
        <strain evidence="7">TDS0091212</strain>
    </source>
</reference>
<evidence type="ECO:0000313" key="16">
    <source>
        <dbReference type="Proteomes" id="UP000323225"/>
    </source>
</evidence>
<evidence type="ECO:0000313" key="4">
    <source>
        <dbReference type="EMBL" id="CSA55877.1"/>
    </source>
</evidence>
<dbReference type="CDD" id="cd17593">
    <property type="entry name" value="REC_CheC-like"/>
    <property type="match status" value="1"/>
</dbReference>
<dbReference type="PANTHER" id="PTHR44591">
    <property type="entry name" value="STRESS RESPONSE REGULATOR PROTEIN 1"/>
    <property type="match status" value="1"/>
</dbReference>
<evidence type="ECO:0000313" key="10">
    <source>
        <dbReference type="EMBL" id="TQP13381.1"/>
    </source>
</evidence>
<evidence type="ECO:0000313" key="13">
    <source>
        <dbReference type="Proteomes" id="UP000046067"/>
    </source>
</evidence>
<sequence>MAIRLTVADDSKMSRKSVIRAIPAGWDVEITEAQNGKEAVENYNNGLADVMFLDLTMPEMDGIQVLEHFHRIDAKCLVIVISADIQPLVQQRVRELGALNFLQKPLDPAQLEQTLHEAGLL</sequence>
<evidence type="ECO:0000313" key="17">
    <source>
        <dbReference type="Proteomes" id="UP000323819"/>
    </source>
</evidence>
<keyword evidence="1 2" id="KW-0597">Phosphoprotein</keyword>
<dbReference type="KEGG" id="vcq:EN18_08740"/>
<dbReference type="AlphaFoldDB" id="A0A085QLC6"/>
<dbReference type="Proteomes" id="UP000323819">
    <property type="component" value="Unassembled WGS sequence"/>
</dbReference>
<dbReference type="EMBL" id="VIOS01000039">
    <property type="protein sequence ID" value="TQP13381.1"/>
    <property type="molecule type" value="Genomic_DNA"/>
</dbReference>
<name>A0A085QLC6_VIBCL</name>
<reference evidence="11 17" key="4">
    <citation type="submission" date="2019-06" db="EMBL/GenBank/DDBJ databases">
        <title>Vibrio cholerae phylogeny based on whole-genome sequencing reveals genetic diversity and population strucutre.</title>
        <authorList>
            <person name="Zhiqiu Y."/>
            <person name="Bin L."/>
            <person name="Lingyan J."/>
        </authorList>
    </citation>
    <scope>NUCLEOTIDE SEQUENCE [LARGE SCALE GENOMIC DNA]</scope>
    <source>
        <strain evidence="11 17">N2814</strain>
    </source>
</reference>
<dbReference type="Proteomes" id="UP000323225">
    <property type="component" value="Unassembled WGS sequence"/>
</dbReference>
<evidence type="ECO:0000313" key="5">
    <source>
        <dbReference type="EMBL" id="CSB51389.1"/>
    </source>
</evidence>
<dbReference type="SMART" id="SM00448">
    <property type="entry name" value="REC"/>
    <property type="match status" value="1"/>
</dbReference>
<feature type="modified residue" description="4-aspartylphosphate" evidence="2">
    <location>
        <position position="54"/>
    </location>
</feature>
<evidence type="ECO:0000313" key="8">
    <source>
        <dbReference type="EMBL" id="MVD23419.1"/>
    </source>
</evidence>
<evidence type="ECO:0000313" key="9">
    <source>
        <dbReference type="EMBL" id="TBM46812.1"/>
    </source>
</evidence>
<dbReference type="Proteomes" id="UP000319979">
    <property type="component" value="Unassembled WGS sequence"/>
</dbReference>
<organism evidence="9 14">
    <name type="scientific">Vibrio cholerae</name>
    <dbReference type="NCBI Taxonomy" id="666"/>
    <lineage>
        <taxon>Bacteria</taxon>
        <taxon>Pseudomonadati</taxon>
        <taxon>Pseudomonadota</taxon>
        <taxon>Gammaproteobacteria</taxon>
        <taxon>Vibrionales</taxon>
        <taxon>Vibrionaceae</taxon>
        <taxon>Vibrio</taxon>
    </lineage>
</organism>
<dbReference type="PROSITE" id="PS50110">
    <property type="entry name" value="RESPONSE_REGULATORY"/>
    <property type="match status" value="1"/>
</dbReference>
<dbReference type="Proteomes" id="UP000044806">
    <property type="component" value="Unassembled WGS sequence"/>
</dbReference>
<dbReference type="EMBL" id="VSIJ01000036">
    <property type="protein sequence ID" value="TXX64415.1"/>
    <property type="molecule type" value="Genomic_DNA"/>
</dbReference>
<evidence type="ECO:0000259" key="3">
    <source>
        <dbReference type="PROSITE" id="PS50110"/>
    </source>
</evidence>
<dbReference type="KEGG" id="vcx:VAA049_2656"/>
<feature type="domain" description="Response regulatory" evidence="3">
    <location>
        <begin position="4"/>
        <end position="119"/>
    </location>
</feature>
<reference evidence="8 18" key="2">
    <citation type="submission" date="2018-09" db="EMBL/GenBank/DDBJ databases">
        <title>Genomic epidemiology reveals two lineages of Vibrio cholerae that can cause global cholera epidemics despite absence of cholera toxin gene.</title>
        <authorList>
            <person name="Wang H."/>
            <person name="Zen W."/>
            <person name="Yu H."/>
            <person name="Zhang W."/>
            <person name="Pan J."/>
            <person name="Yang C."/>
            <person name="Cui Y."/>
        </authorList>
    </citation>
    <scope>NUCLEOTIDE SEQUENCE [LARGE SCALE GENOMIC DNA]</scope>
    <source>
        <strain evidence="8 18">00-1_S85</strain>
    </source>
</reference>
<dbReference type="EMBL" id="JAHBND010000443">
    <property type="protein sequence ID" value="MBS7673881.1"/>
    <property type="molecule type" value="Genomic_DNA"/>
</dbReference>
<evidence type="ECO:0000313" key="6">
    <source>
        <dbReference type="EMBL" id="KAA1254971.1"/>
    </source>
</evidence>
<dbReference type="FunFam" id="3.40.50.2300:FF:000485">
    <property type="entry name" value="Chemotaxis protein CheC--inhibitor of MCP methylation"/>
    <property type="match status" value="1"/>
</dbReference>
<evidence type="ECO:0000256" key="1">
    <source>
        <dbReference type="ARBA" id="ARBA00022553"/>
    </source>
</evidence>
<evidence type="ECO:0000313" key="18">
    <source>
        <dbReference type="Proteomes" id="UP000471242"/>
    </source>
</evidence>
<dbReference type="EMBL" id="QZRB01000010">
    <property type="protein sequence ID" value="MVD23419.1"/>
    <property type="molecule type" value="Genomic_DNA"/>
</dbReference>
<reference evidence="9 14" key="3">
    <citation type="submission" date="2019-02" db="EMBL/GenBank/DDBJ databases">
        <title>Genomic plasticity associated with the antimicrobial resistance in Vibrio cholerae.</title>
        <authorList>
            <person name="Verma J."/>
            <person name="Bag S."/>
            <person name="Saha B."/>
            <person name="Kumar P."/>
            <person name="Ghosh T.S."/>
            <person name="Dayal M."/>
            <person name="Senapati T."/>
            <person name="Mehra S."/>
            <person name="Dey P."/>
            <person name="Desigamani A."/>
            <person name="Kumar D."/>
            <person name="Rana P."/>
            <person name="Kumar B."/>
            <person name="Maiti T.K."/>
            <person name="Sharma N.C."/>
            <person name="Bhadra R.K."/>
            <person name="Mutreja A."/>
            <person name="Nair G.B."/>
            <person name="Ramamurthy T."/>
            <person name="Das B."/>
        </authorList>
    </citation>
    <scope>NUCLEOTIDE SEQUENCE [LARGE SCALE GENOMIC DNA]</scope>
    <source>
        <strain evidence="9 14">IDH06781</strain>
    </source>
</reference>
<evidence type="ECO:0000313" key="11">
    <source>
        <dbReference type="EMBL" id="TXX64415.1"/>
    </source>
</evidence>
<dbReference type="Proteomes" id="UP000471242">
    <property type="component" value="Unassembled WGS sequence"/>
</dbReference>
<dbReference type="InterPro" id="IPR011006">
    <property type="entry name" value="CheY-like_superfamily"/>
</dbReference>
<dbReference type="EMBL" id="CWOW01000008">
    <property type="protein sequence ID" value="CSA55877.1"/>
    <property type="molecule type" value="Genomic_DNA"/>
</dbReference>
<reference evidence="10 15" key="5">
    <citation type="submission" date="2019-07" db="EMBL/GenBank/DDBJ databases">
        <title>Phenotypic and genotypic antimicrobial resistance traits of Vibrio cholerae non-O1/non-O139 isolated from a large Austrian lake frequently associated with cases of infection.</title>
        <authorList>
            <person name="Lepuschitz S."/>
            <person name="Baron S."/>
            <person name="Larvor E."/>
            <person name="Granier S."/>
            <person name="Pretzer C."/>
            <person name="Mach R.L."/>
            <person name="Farnleitner A.H."/>
            <person name="Ruppitsch W."/>
            <person name="Pleininger S."/>
            <person name="Indra A."/>
            <person name="Kirschner A.K.T."/>
        </authorList>
    </citation>
    <scope>NUCLEOTIDE SEQUENCE [LARGE SCALE GENOMIC DNA]</scope>
    <source>
        <strain evidence="10 15">A12JL36W90</strain>
    </source>
</reference>
<dbReference type="InterPro" id="IPR050595">
    <property type="entry name" value="Bact_response_regulator"/>
</dbReference>
<dbReference type="Proteomes" id="UP001196338">
    <property type="component" value="Unassembled WGS sequence"/>
</dbReference>
<dbReference type="Gene3D" id="3.40.50.2300">
    <property type="match status" value="1"/>
</dbReference>
<evidence type="ECO:0000256" key="2">
    <source>
        <dbReference type="PROSITE-ProRule" id="PRU00169"/>
    </source>
</evidence>
<dbReference type="PANTHER" id="PTHR44591:SF24">
    <property type="entry name" value="PROTEIN-GLUTAMATE METHYLESTERASE_PROTEIN-GLUTAMINE GLUTAMINASE 1"/>
    <property type="match status" value="1"/>
</dbReference>
<reference evidence="7" key="7">
    <citation type="submission" date="2021-05" db="EMBL/GenBank/DDBJ databases">
        <authorList>
            <person name="Stine C."/>
        </authorList>
    </citation>
    <scope>NUCLEOTIDE SEQUENCE</scope>
    <source>
        <strain evidence="7">TDS0091212</strain>
    </source>
</reference>
<evidence type="ECO:0000313" key="7">
    <source>
        <dbReference type="EMBL" id="MBS7673881.1"/>
    </source>
</evidence>
<evidence type="ECO:0000313" key="12">
    <source>
        <dbReference type="Proteomes" id="UP000044806"/>
    </source>
</evidence>
<accession>A0A085QLC6</accession>
<dbReference type="EMBL" id="VUAA01000008">
    <property type="protein sequence ID" value="KAA1254971.1"/>
    <property type="molecule type" value="Genomic_DNA"/>
</dbReference>
<proteinExistence type="predicted"/>
<dbReference type="EMBL" id="SISP01000001">
    <property type="protein sequence ID" value="TBM46812.1"/>
    <property type="molecule type" value="Genomic_DNA"/>
</dbReference>
<evidence type="ECO:0000313" key="14">
    <source>
        <dbReference type="Proteomes" id="UP000294145"/>
    </source>
</evidence>
<reference evidence="6 16" key="6">
    <citation type="submission" date="2019-09" db="EMBL/GenBank/DDBJ databases">
        <authorList>
            <person name="Kritzky A."/>
            <person name="Schelkanova E.Y."/>
            <person name="Alkhova Z.V."/>
            <person name="Smirnova N.I."/>
        </authorList>
    </citation>
    <scope>NUCLEOTIDE SEQUENCE [LARGE SCALE GENOMIC DNA]</scope>
    <source>
        <strain evidence="6 16">M1526</strain>
    </source>
</reference>
<dbReference type="EMBL" id="CWQJ01000001">
    <property type="protein sequence ID" value="CSB51389.1"/>
    <property type="molecule type" value="Genomic_DNA"/>
</dbReference>
<dbReference type="InterPro" id="IPR001789">
    <property type="entry name" value="Sig_transdc_resp-reg_receiver"/>
</dbReference>
<dbReference type="Pfam" id="PF00072">
    <property type="entry name" value="Response_reg"/>
    <property type="match status" value="1"/>
</dbReference>
<dbReference type="RefSeq" id="WP_001007798.1">
    <property type="nucleotide sequence ID" value="NZ_AP018677.1"/>
</dbReference>
<dbReference type="GO" id="GO:0000160">
    <property type="term" value="P:phosphorelay signal transduction system"/>
    <property type="evidence" value="ECO:0007669"/>
    <property type="project" value="InterPro"/>
</dbReference>
<reference evidence="12 13" key="1">
    <citation type="submission" date="2015-07" db="EMBL/GenBank/DDBJ databases">
        <authorList>
            <consortium name="Pathogen Informatics"/>
        </authorList>
    </citation>
    <scope>NUCLEOTIDE SEQUENCE [LARGE SCALE GENOMIC DNA]</scope>
    <source>
        <strain evidence="5 13">A325</strain>
        <strain evidence="4 12">A51</strain>
    </source>
</reference>
<dbReference type="OMA" id="CTMDINM"/>
<evidence type="ECO:0000313" key="15">
    <source>
        <dbReference type="Proteomes" id="UP000319979"/>
    </source>
</evidence>